<proteinExistence type="predicted"/>
<dbReference type="PROSITE" id="PS51257">
    <property type="entry name" value="PROKAR_LIPOPROTEIN"/>
    <property type="match status" value="1"/>
</dbReference>
<evidence type="ECO:0008006" key="3">
    <source>
        <dbReference type="Google" id="ProtNLM"/>
    </source>
</evidence>
<organism evidence="1 2">
    <name type="scientific">Flavobacterium quisquiliarum</name>
    <dbReference type="NCBI Taxonomy" id="1834436"/>
    <lineage>
        <taxon>Bacteria</taxon>
        <taxon>Pseudomonadati</taxon>
        <taxon>Bacteroidota</taxon>
        <taxon>Flavobacteriia</taxon>
        <taxon>Flavobacteriales</taxon>
        <taxon>Flavobacteriaceae</taxon>
        <taxon>Flavobacterium</taxon>
    </lineage>
</organism>
<protein>
    <recommendedName>
        <fullName evidence="3">YD repeat-containing protein</fullName>
    </recommendedName>
</protein>
<keyword evidence="2" id="KW-1185">Reference proteome</keyword>
<dbReference type="EMBL" id="JBHSCO010000003">
    <property type="protein sequence ID" value="MFC4391282.1"/>
    <property type="molecule type" value="Genomic_DNA"/>
</dbReference>
<reference evidence="2" key="1">
    <citation type="journal article" date="2019" name="Int. J. Syst. Evol. Microbiol.">
        <title>The Global Catalogue of Microorganisms (GCM) 10K type strain sequencing project: providing services to taxonomists for standard genome sequencing and annotation.</title>
        <authorList>
            <consortium name="The Broad Institute Genomics Platform"/>
            <consortium name="The Broad Institute Genome Sequencing Center for Infectious Disease"/>
            <person name="Wu L."/>
            <person name="Ma J."/>
        </authorList>
    </citation>
    <scope>NUCLEOTIDE SEQUENCE [LARGE SCALE GENOMIC DNA]</scope>
    <source>
        <strain evidence="2">CGMCC 1.15345</strain>
    </source>
</reference>
<evidence type="ECO:0000313" key="1">
    <source>
        <dbReference type="EMBL" id="MFC4391282.1"/>
    </source>
</evidence>
<evidence type="ECO:0000313" key="2">
    <source>
        <dbReference type="Proteomes" id="UP001595719"/>
    </source>
</evidence>
<dbReference type="Proteomes" id="UP001595719">
    <property type="component" value="Unassembled WGS sequence"/>
</dbReference>
<comment type="caution">
    <text evidence="1">The sequence shown here is derived from an EMBL/GenBank/DDBJ whole genome shotgun (WGS) entry which is preliminary data.</text>
</comment>
<sequence length="257" mass="29085">MKQLLMFFTAFILITSCSSDDNSAQNNLILPKAVSFIFPNEQLGTNSVGIIVYDGNKIVSLTREYSKFVYTYEGDRITKQTEFDVDTKGKEYKSREVVYIYENGKLKSRTFKEGFPDNNSEALSINTTIYTHLSNGLITYVNYSDSNIKQGEGSLELKDGNVIKESTTFGASQTLIMYEYDTKPNALKNVLGFDLLLNEVAGFGKNNIVKMTRTSTEFPNPAVYTKSYTYNENGYPIRAFSYDSSGNSIEYETRYAY</sequence>
<gene>
    <name evidence="1" type="ORF">ACFOY0_09770</name>
</gene>
<name>A0ABV8W390_9FLAO</name>
<dbReference type="RefSeq" id="WP_179001172.1">
    <property type="nucleotide sequence ID" value="NZ_JBHSCO010000003.1"/>
</dbReference>
<accession>A0ABV8W390</accession>